<dbReference type="Pfam" id="PF07228">
    <property type="entry name" value="SpoIIE"/>
    <property type="match status" value="1"/>
</dbReference>
<dbReference type="AlphaFoldDB" id="A0A6J4QBN1"/>
<dbReference type="SUPFAM" id="SSF81606">
    <property type="entry name" value="PP2C-like"/>
    <property type="match status" value="1"/>
</dbReference>
<evidence type="ECO:0000256" key="1">
    <source>
        <dbReference type="ARBA" id="ARBA00022801"/>
    </source>
</evidence>
<protein>
    <submittedName>
        <fullName evidence="3">Serine phosphatase RsbU, regulator of sigma subunit</fullName>
    </submittedName>
</protein>
<dbReference type="InterPro" id="IPR036457">
    <property type="entry name" value="PPM-type-like_dom_sf"/>
</dbReference>
<evidence type="ECO:0000313" key="3">
    <source>
        <dbReference type="EMBL" id="CAA9436053.1"/>
    </source>
</evidence>
<accession>A0A6J4QBN1</accession>
<gene>
    <name evidence="3" type="ORF">AVDCRST_MAG66-3612</name>
</gene>
<dbReference type="SMART" id="SM00331">
    <property type="entry name" value="PP2C_SIG"/>
    <property type="match status" value="1"/>
</dbReference>
<organism evidence="3">
    <name type="scientific">uncultured Pseudonocardia sp</name>
    <dbReference type="NCBI Taxonomy" id="211455"/>
    <lineage>
        <taxon>Bacteria</taxon>
        <taxon>Bacillati</taxon>
        <taxon>Actinomycetota</taxon>
        <taxon>Actinomycetes</taxon>
        <taxon>Pseudonocardiales</taxon>
        <taxon>Pseudonocardiaceae</taxon>
        <taxon>Pseudonocardia</taxon>
        <taxon>environmental samples</taxon>
    </lineage>
</organism>
<dbReference type="PANTHER" id="PTHR43156:SF2">
    <property type="entry name" value="STAGE II SPORULATION PROTEIN E"/>
    <property type="match status" value="1"/>
</dbReference>
<dbReference type="GO" id="GO:0016791">
    <property type="term" value="F:phosphatase activity"/>
    <property type="evidence" value="ECO:0007669"/>
    <property type="project" value="TreeGrafter"/>
</dbReference>
<reference evidence="3" key="1">
    <citation type="submission" date="2020-02" db="EMBL/GenBank/DDBJ databases">
        <authorList>
            <person name="Meier V. D."/>
        </authorList>
    </citation>
    <scope>NUCLEOTIDE SEQUENCE</scope>
    <source>
        <strain evidence="3">AVDCRST_MAG66</strain>
    </source>
</reference>
<dbReference type="InterPro" id="IPR001932">
    <property type="entry name" value="PPM-type_phosphatase-like_dom"/>
</dbReference>
<dbReference type="InterPro" id="IPR052016">
    <property type="entry name" value="Bact_Sigma-Reg"/>
</dbReference>
<dbReference type="Gene3D" id="3.60.40.10">
    <property type="entry name" value="PPM-type phosphatase domain"/>
    <property type="match status" value="1"/>
</dbReference>
<evidence type="ECO:0000259" key="2">
    <source>
        <dbReference type="SMART" id="SM00331"/>
    </source>
</evidence>
<feature type="domain" description="PPM-type phosphatase" evidence="2">
    <location>
        <begin position="187"/>
        <end position="407"/>
    </location>
</feature>
<name>A0A6J4QBN1_9PSEU</name>
<dbReference type="EMBL" id="CADCUS010000508">
    <property type="protein sequence ID" value="CAA9436053.1"/>
    <property type="molecule type" value="Genomic_DNA"/>
</dbReference>
<proteinExistence type="predicted"/>
<dbReference type="PANTHER" id="PTHR43156">
    <property type="entry name" value="STAGE II SPORULATION PROTEIN E-RELATED"/>
    <property type="match status" value="1"/>
</dbReference>
<sequence length="430" mass="45935">MVTERSGAAENATWATAFAYVANASHLAPGEQLSAVVDAAVRELGLTAELLMVDLAQRRLTPVHPDPGAPLGVDTTPAGRCYQLGEIITDSGEHGEPLLWVPVLDGADRVGVLRVGLDRAPPSGRDGPVADTAALRKWLWALAGIVGHVLVAKLVLSDRLCRLRTDRGLSPAAELLWQLLPPRTFATDRVVVSALLEPHDDVAGDAFDYNIERDRVDLAVFDAVGHDLSAGLTTALAITAIRNARRAGETDLRRIAARADDLIAARPRPPQFVTAVLAWLDATTGVLEYLIAGHPAPLLLRGPTVIKELDAPPRVPLGITGPDLPPAVVAHQQLQPGDRLLFHSDGIAEARDHHGEFFGEQRLIELTEQAAAADLSAPETLRRLTAAVLGHQDGLLQDDATLMLVEWSTTGHTRMFPGGVTTPTINQGTR</sequence>
<keyword evidence="1" id="KW-0378">Hydrolase</keyword>